<gene>
    <name evidence="3" type="ORF">ESZ50_05005</name>
</gene>
<dbReference type="SUPFAM" id="SSF52821">
    <property type="entry name" value="Rhodanese/Cell cycle control phosphatase"/>
    <property type="match status" value="1"/>
</dbReference>
<feature type="domain" description="Rhodanese" evidence="2">
    <location>
        <begin position="43"/>
        <end position="127"/>
    </location>
</feature>
<dbReference type="CDD" id="cd00158">
    <property type="entry name" value="RHOD"/>
    <property type="match status" value="1"/>
</dbReference>
<dbReference type="RefSeq" id="WP_148622508.1">
    <property type="nucleotide sequence ID" value="NZ_SDGZ01000013.1"/>
</dbReference>
<evidence type="ECO:0000313" key="3">
    <source>
        <dbReference type="EMBL" id="TYC49949.1"/>
    </source>
</evidence>
<dbReference type="PROSITE" id="PS50206">
    <property type="entry name" value="RHODANESE_3"/>
    <property type="match status" value="1"/>
</dbReference>
<dbReference type="SMART" id="SM00450">
    <property type="entry name" value="RHOD"/>
    <property type="match status" value="1"/>
</dbReference>
<evidence type="ECO:0000256" key="1">
    <source>
        <dbReference type="SAM" id="Phobius"/>
    </source>
</evidence>
<dbReference type="InterPro" id="IPR050229">
    <property type="entry name" value="GlpE_sulfurtransferase"/>
</dbReference>
<dbReference type="PANTHER" id="PTHR43031">
    <property type="entry name" value="FAD-DEPENDENT OXIDOREDUCTASE"/>
    <property type="match status" value="1"/>
</dbReference>
<keyword evidence="1" id="KW-0812">Transmembrane</keyword>
<evidence type="ECO:0000313" key="4">
    <source>
        <dbReference type="Proteomes" id="UP000371977"/>
    </source>
</evidence>
<keyword evidence="1" id="KW-1133">Transmembrane helix</keyword>
<proteinExistence type="predicted"/>
<keyword evidence="1" id="KW-0472">Membrane</keyword>
<feature type="transmembrane region" description="Helical" evidence="1">
    <location>
        <begin position="6"/>
        <end position="23"/>
    </location>
</feature>
<dbReference type="Gene3D" id="3.40.250.10">
    <property type="entry name" value="Rhodanese-like domain"/>
    <property type="match status" value="1"/>
</dbReference>
<dbReference type="Pfam" id="PF00581">
    <property type="entry name" value="Rhodanese"/>
    <property type="match status" value="1"/>
</dbReference>
<dbReference type="EMBL" id="SDGZ01000013">
    <property type="protein sequence ID" value="TYC49949.1"/>
    <property type="molecule type" value="Genomic_DNA"/>
</dbReference>
<accession>A0A6C2C8P5</accession>
<name>A0A6C2C8P5_9LACO</name>
<protein>
    <submittedName>
        <fullName evidence="3">Rhodanese-like domain-containing protein</fullName>
    </submittedName>
</protein>
<dbReference type="AlphaFoldDB" id="A0A6C2C8P5"/>
<dbReference type="InterPro" id="IPR001763">
    <property type="entry name" value="Rhodanese-like_dom"/>
</dbReference>
<comment type="caution">
    <text evidence="3">The sequence shown here is derived from an EMBL/GenBank/DDBJ whole genome shotgun (WGS) entry which is preliminary data.</text>
</comment>
<evidence type="ECO:0000259" key="2">
    <source>
        <dbReference type="PROSITE" id="PS50206"/>
    </source>
</evidence>
<dbReference type="OrthoDB" id="9808735at2"/>
<dbReference type="PANTHER" id="PTHR43031:SF18">
    <property type="entry name" value="RHODANESE-RELATED SULFURTRANSFERASES"/>
    <property type="match status" value="1"/>
</dbReference>
<reference evidence="3 4" key="1">
    <citation type="submission" date="2019-01" db="EMBL/GenBank/DDBJ databases">
        <title>Weissella sp. nov., a novel lactic acid bacterium isolated from animal feces.</title>
        <authorList>
            <person name="Wang L.-T."/>
        </authorList>
    </citation>
    <scope>NUCLEOTIDE SEQUENCE [LARGE SCALE GENOMIC DNA]</scope>
    <source>
        <strain evidence="3 4">8H-2</strain>
    </source>
</reference>
<sequence>MLITVLVIIVAIWAIYTVGTMLYNRMTIKNYSTSLENIAFDAKMTGQQIIDLRDPSAFRVKHIMGARNIQAGLLKSSLDAIRKDKPIFLYDERGLQLAGALRQLHKAGYNDVYTLKGGFTTWTGKTKSNA</sequence>
<dbReference type="InterPro" id="IPR036873">
    <property type="entry name" value="Rhodanese-like_dom_sf"/>
</dbReference>
<organism evidence="3 4">
    <name type="scientific">Weissella muntiaci</name>
    <dbReference type="NCBI Taxonomy" id="2508881"/>
    <lineage>
        <taxon>Bacteria</taxon>
        <taxon>Bacillati</taxon>
        <taxon>Bacillota</taxon>
        <taxon>Bacilli</taxon>
        <taxon>Lactobacillales</taxon>
        <taxon>Lactobacillaceae</taxon>
        <taxon>Weissella</taxon>
    </lineage>
</organism>
<keyword evidence="4" id="KW-1185">Reference proteome</keyword>
<dbReference type="Proteomes" id="UP000371977">
    <property type="component" value="Unassembled WGS sequence"/>
</dbReference>